<dbReference type="InterPro" id="IPR003352">
    <property type="entry name" value="PTS_EIIC"/>
</dbReference>
<dbReference type="InterPro" id="IPR013013">
    <property type="entry name" value="PTS_EIIC_1"/>
</dbReference>
<dbReference type="InterPro" id="IPR036878">
    <property type="entry name" value="Glu_permease_IIB"/>
</dbReference>
<keyword evidence="6" id="KW-0598">Phosphotransferase system</keyword>
<dbReference type="Gene3D" id="3.30.1360.60">
    <property type="entry name" value="Glucose permease domain IIB"/>
    <property type="match status" value="1"/>
</dbReference>
<gene>
    <name evidence="15" type="ORF">LQ50_19320</name>
</gene>
<keyword evidence="4" id="KW-0762">Sugar transport</keyword>
<comment type="caution">
    <text evidence="15">The sequence shown here is derived from an EMBL/GenBank/DDBJ whole genome shotgun (WGS) entry which is preliminary data.</text>
</comment>
<evidence type="ECO:0000256" key="4">
    <source>
        <dbReference type="ARBA" id="ARBA00022597"/>
    </source>
</evidence>
<dbReference type="InterPro" id="IPR001996">
    <property type="entry name" value="PTS_IIB_1"/>
</dbReference>
<reference evidence="15 16" key="1">
    <citation type="submission" date="2014-09" db="EMBL/GenBank/DDBJ databases">
        <title>Genome sequencing and annotation of Bacillus Okhensis strain Kh10-101T.</title>
        <authorList>
            <person name="Prakash J.S."/>
        </authorList>
    </citation>
    <scope>NUCLEOTIDE SEQUENCE [LARGE SCALE GENOMIC DNA]</scope>
    <source>
        <strain evidence="16">Kh10-101T</strain>
    </source>
</reference>
<dbReference type="GO" id="GO:0015771">
    <property type="term" value="P:trehalose transport"/>
    <property type="evidence" value="ECO:0007669"/>
    <property type="project" value="TreeGrafter"/>
</dbReference>
<feature type="transmembrane region" description="Helical" evidence="12">
    <location>
        <begin position="151"/>
        <end position="171"/>
    </location>
</feature>
<dbReference type="GO" id="GO:0009401">
    <property type="term" value="P:phosphoenolpyruvate-dependent sugar phosphotransferase system"/>
    <property type="evidence" value="ECO:0007669"/>
    <property type="project" value="UniProtKB-KW"/>
</dbReference>
<feature type="transmembrane region" description="Helical" evidence="12">
    <location>
        <begin position="290"/>
        <end position="312"/>
    </location>
</feature>
<feature type="transmembrane region" description="Helical" evidence="12">
    <location>
        <begin position="365"/>
        <end position="386"/>
    </location>
</feature>
<feature type="active site" description="Phosphocysteine intermediate; for EIIB activity" evidence="11">
    <location>
        <position position="26"/>
    </location>
</feature>
<dbReference type="RefSeq" id="WP_034631946.1">
    <property type="nucleotide sequence ID" value="NZ_JRJU01000030.1"/>
</dbReference>
<evidence type="ECO:0000256" key="3">
    <source>
        <dbReference type="ARBA" id="ARBA00022475"/>
    </source>
</evidence>
<dbReference type="PROSITE" id="PS01035">
    <property type="entry name" value="PTS_EIIB_TYPE_1_CYS"/>
    <property type="match status" value="1"/>
</dbReference>
<dbReference type="eggNOG" id="COG1263">
    <property type="taxonomic scope" value="Bacteria"/>
</dbReference>
<keyword evidence="2" id="KW-0813">Transport</keyword>
<evidence type="ECO:0000256" key="10">
    <source>
        <dbReference type="ARBA" id="ARBA00023136"/>
    </source>
</evidence>
<dbReference type="NCBIfam" id="TIGR01996">
    <property type="entry name" value="PTS-II-BC-sucr"/>
    <property type="match status" value="1"/>
</dbReference>
<dbReference type="OrthoDB" id="9769191at2"/>
<dbReference type="Proteomes" id="UP000030832">
    <property type="component" value="Unassembled WGS sequence"/>
</dbReference>
<evidence type="ECO:0000313" key="15">
    <source>
        <dbReference type="EMBL" id="KHF38794.1"/>
    </source>
</evidence>
<feature type="domain" description="PTS EIIB type-1" evidence="13">
    <location>
        <begin position="4"/>
        <end position="87"/>
    </location>
</feature>
<evidence type="ECO:0000256" key="8">
    <source>
        <dbReference type="ARBA" id="ARBA00022777"/>
    </source>
</evidence>
<evidence type="ECO:0000259" key="13">
    <source>
        <dbReference type="PROSITE" id="PS51098"/>
    </source>
</evidence>
<dbReference type="Pfam" id="PF02378">
    <property type="entry name" value="PTS_EIIC"/>
    <property type="match status" value="1"/>
</dbReference>
<feature type="domain" description="PTS EIIC type-1" evidence="14">
    <location>
        <begin position="113"/>
        <end position="466"/>
    </location>
</feature>
<dbReference type="GO" id="GO:0008982">
    <property type="term" value="F:protein-N(PI)-phosphohistidine-sugar phosphotransferase activity"/>
    <property type="evidence" value="ECO:0007669"/>
    <property type="project" value="InterPro"/>
</dbReference>
<dbReference type="AlphaFoldDB" id="A0A0B0IFF3"/>
<dbReference type="PANTHER" id="PTHR30175:SF7">
    <property type="entry name" value="NEGATIVE REGULATOR OF SACY ACTIVITY"/>
    <property type="match status" value="1"/>
</dbReference>
<organism evidence="15 16">
    <name type="scientific">Halalkalibacter okhensis</name>
    <dbReference type="NCBI Taxonomy" id="333138"/>
    <lineage>
        <taxon>Bacteria</taxon>
        <taxon>Bacillati</taxon>
        <taxon>Bacillota</taxon>
        <taxon>Bacilli</taxon>
        <taxon>Bacillales</taxon>
        <taxon>Bacillaceae</taxon>
        <taxon>Halalkalibacter</taxon>
    </lineage>
</organism>
<protein>
    <submittedName>
        <fullName evidence="15">PTS system sucrose-specific transporter subuits IIBC</fullName>
    </submittedName>
</protein>
<feature type="transmembrane region" description="Helical" evidence="12">
    <location>
        <begin position="393"/>
        <end position="416"/>
    </location>
</feature>
<proteinExistence type="predicted"/>
<dbReference type="GO" id="GO:0005886">
    <property type="term" value="C:plasma membrane"/>
    <property type="evidence" value="ECO:0007669"/>
    <property type="project" value="UniProtKB-SubCell"/>
</dbReference>
<keyword evidence="8" id="KW-0418">Kinase</keyword>
<dbReference type="GO" id="GO:0090589">
    <property type="term" value="F:protein-phosphocysteine-trehalose phosphotransferase system transporter activity"/>
    <property type="evidence" value="ECO:0007669"/>
    <property type="project" value="TreeGrafter"/>
</dbReference>
<evidence type="ECO:0000256" key="12">
    <source>
        <dbReference type="SAM" id="Phobius"/>
    </source>
</evidence>
<dbReference type="PROSITE" id="PS51103">
    <property type="entry name" value="PTS_EIIC_TYPE_1"/>
    <property type="match status" value="1"/>
</dbReference>
<feature type="transmembrane region" description="Helical" evidence="12">
    <location>
        <begin position="250"/>
        <end position="270"/>
    </location>
</feature>
<dbReference type="eggNOG" id="COG1264">
    <property type="taxonomic scope" value="Bacteria"/>
</dbReference>
<evidence type="ECO:0000313" key="16">
    <source>
        <dbReference type="Proteomes" id="UP000030832"/>
    </source>
</evidence>
<dbReference type="PANTHER" id="PTHR30175">
    <property type="entry name" value="PHOSPHOTRANSFERASE SYSTEM TRANSPORT PROTEIN"/>
    <property type="match status" value="1"/>
</dbReference>
<dbReference type="Pfam" id="PF00367">
    <property type="entry name" value="PTS_EIIB"/>
    <property type="match status" value="1"/>
</dbReference>
<dbReference type="FunFam" id="3.30.1360.60:FF:000001">
    <property type="entry name" value="PTS system glucose-specific IIBC component PtsG"/>
    <property type="match status" value="1"/>
</dbReference>
<evidence type="ECO:0000256" key="6">
    <source>
        <dbReference type="ARBA" id="ARBA00022683"/>
    </source>
</evidence>
<feature type="transmembrane region" description="Helical" evidence="12">
    <location>
        <begin position="221"/>
        <end position="238"/>
    </location>
</feature>
<dbReference type="NCBIfam" id="TIGR00826">
    <property type="entry name" value="EIIB_glc"/>
    <property type="match status" value="1"/>
</dbReference>
<dbReference type="EMBL" id="JRJU01000030">
    <property type="protein sequence ID" value="KHF38794.1"/>
    <property type="molecule type" value="Genomic_DNA"/>
</dbReference>
<name>A0A0B0IFF3_9BACI</name>
<evidence type="ECO:0000256" key="5">
    <source>
        <dbReference type="ARBA" id="ARBA00022679"/>
    </source>
</evidence>
<dbReference type="CDD" id="cd00212">
    <property type="entry name" value="PTS_IIB_glc"/>
    <property type="match status" value="1"/>
</dbReference>
<keyword evidence="7 12" id="KW-0812">Transmembrane</keyword>
<feature type="transmembrane region" description="Helical" evidence="12">
    <location>
        <begin position="183"/>
        <end position="201"/>
    </location>
</feature>
<dbReference type="InterPro" id="IPR010973">
    <property type="entry name" value="PTS_IIBC_sucr"/>
</dbReference>
<keyword evidence="10 12" id="KW-0472">Membrane</keyword>
<dbReference type="STRING" id="333138.LQ50_19320"/>
<evidence type="ECO:0000256" key="2">
    <source>
        <dbReference type="ARBA" id="ARBA00022448"/>
    </source>
</evidence>
<keyword evidence="3" id="KW-1003">Cell membrane</keyword>
<dbReference type="GO" id="GO:0016301">
    <property type="term" value="F:kinase activity"/>
    <property type="evidence" value="ECO:0007669"/>
    <property type="project" value="UniProtKB-KW"/>
</dbReference>
<evidence type="ECO:0000256" key="11">
    <source>
        <dbReference type="PROSITE-ProRule" id="PRU00421"/>
    </source>
</evidence>
<dbReference type="SUPFAM" id="SSF55604">
    <property type="entry name" value="Glucose permease domain IIB"/>
    <property type="match status" value="1"/>
</dbReference>
<keyword evidence="16" id="KW-1185">Reference proteome</keyword>
<evidence type="ECO:0000256" key="9">
    <source>
        <dbReference type="ARBA" id="ARBA00022989"/>
    </source>
</evidence>
<sequence>MDTKKVASELVELLGGKENVISATHCATRLRIVLNDDDKPNQQAIEELDGVKGVFSASGQFQVIFGTGLVNKVYGEFVSMTGVGSNASEEGEKQVNHSDAVKKKMNPFARLARTLSNIFVPIIPAIVASGLLMGLLGMMTAFEWVSPDSPWILFLDMFSSAAFIILPVLIGFSAAKEFGANPYLGAVLGGIMTHPVLLNPWMLTDAVPESVVFLGMNVELLGYQGTVIPILLVVYIMSKIEKGLRKIVPNAIDLLVVPFITVMLTGFIAMLFVGPLGTWLGNGLTWSLDFIYNTAGVFAGLIFGGLYSTIVITGVHHSFHAIEAALIADLGVNFLLPIWAMANVAQGGAGLAVFFLTKNKKVKEIALPASFSAFLGITEPVIFGVNLRFMRPFIGAAIGGALGGAYVVFTNVFVNAYGLTGIPMIAIAAPFGTANIINYLIGMLIALAGAFIATWILGLKEDTTKK</sequence>
<dbReference type="PROSITE" id="PS51098">
    <property type="entry name" value="PTS_EIIB_TYPE_1"/>
    <property type="match status" value="1"/>
</dbReference>
<evidence type="ECO:0000256" key="7">
    <source>
        <dbReference type="ARBA" id="ARBA00022692"/>
    </source>
</evidence>
<feature type="transmembrane region" description="Helical" evidence="12">
    <location>
        <begin position="436"/>
        <end position="459"/>
    </location>
</feature>
<feature type="transmembrane region" description="Helical" evidence="12">
    <location>
        <begin position="118"/>
        <end position="139"/>
    </location>
</feature>
<feature type="transmembrane region" description="Helical" evidence="12">
    <location>
        <begin position="324"/>
        <end position="345"/>
    </location>
</feature>
<evidence type="ECO:0000259" key="14">
    <source>
        <dbReference type="PROSITE" id="PS51103"/>
    </source>
</evidence>
<dbReference type="InterPro" id="IPR050558">
    <property type="entry name" value="PTS_Sugar-Specific_Components"/>
</dbReference>
<keyword evidence="9 12" id="KW-1133">Transmembrane helix</keyword>
<dbReference type="InterPro" id="IPR018113">
    <property type="entry name" value="PTrfase_EIIB_Cys"/>
</dbReference>
<evidence type="ECO:0000256" key="1">
    <source>
        <dbReference type="ARBA" id="ARBA00004651"/>
    </source>
</evidence>
<accession>A0A0B0IFF3</accession>
<comment type="subcellular location">
    <subcellularLocation>
        <location evidence="1">Cell membrane</location>
        <topology evidence="1">Multi-pass membrane protein</topology>
    </subcellularLocation>
</comment>
<keyword evidence="5" id="KW-0808">Transferase</keyword>